<evidence type="ECO:0000313" key="2">
    <source>
        <dbReference type="Proteomes" id="UP000432015"/>
    </source>
</evidence>
<proteinExistence type="predicted"/>
<dbReference type="EMBL" id="WOFH01000004">
    <property type="protein sequence ID" value="MUN37374.1"/>
    <property type="molecule type" value="Genomic_DNA"/>
</dbReference>
<name>A0A7K1KYT4_9ACTN</name>
<gene>
    <name evidence="1" type="ORF">GNZ18_12285</name>
</gene>
<dbReference type="RefSeq" id="WP_156216433.1">
    <property type="nucleotide sequence ID" value="NZ_WOFH01000004.1"/>
</dbReference>
<dbReference type="Proteomes" id="UP000432015">
    <property type="component" value="Unassembled WGS sequence"/>
</dbReference>
<reference evidence="1 2" key="1">
    <citation type="submission" date="2019-11" db="EMBL/GenBank/DDBJ databases">
        <authorList>
            <person name="Cao P."/>
        </authorList>
    </citation>
    <scope>NUCLEOTIDE SEQUENCE [LARGE SCALE GENOMIC DNA]</scope>
    <source>
        <strain evidence="1 2">NEAU-AAG5</strain>
    </source>
</reference>
<comment type="caution">
    <text evidence="1">The sequence shown here is derived from an EMBL/GenBank/DDBJ whole genome shotgun (WGS) entry which is preliminary data.</text>
</comment>
<dbReference type="AlphaFoldDB" id="A0A7K1KYT4"/>
<accession>A0A7K1KYT4</accession>
<keyword evidence="2" id="KW-1185">Reference proteome</keyword>
<protein>
    <submittedName>
        <fullName evidence="1">Uncharacterized protein</fullName>
    </submittedName>
</protein>
<evidence type="ECO:0000313" key="1">
    <source>
        <dbReference type="EMBL" id="MUN37374.1"/>
    </source>
</evidence>
<organism evidence="1 2">
    <name type="scientific">Actinomadura litoris</name>
    <dbReference type="NCBI Taxonomy" id="2678616"/>
    <lineage>
        <taxon>Bacteria</taxon>
        <taxon>Bacillati</taxon>
        <taxon>Actinomycetota</taxon>
        <taxon>Actinomycetes</taxon>
        <taxon>Streptosporangiales</taxon>
        <taxon>Thermomonosporaceae</taxon>
        <taxon>Actinomadura</taxon>
    </lineage>
</organism>
<sequence length="127" mass="13780">MADGEVIAAGEVPFVILDGRGTVMARYETVRRDQPAHSLSDPESTAWTLVLDGTEFEVVGADGRPWVPIGSGWARGGEQPMIARAGVVSYEFFYAHHLGWLAGPVKLTFDVDAMVVDVESNLKFEAD</sequence>